<feature type="compositionally biased region" description="Polar residues" evidence="4">
    <location>
        <begin position="11"/>
        <end position="38"/>
    </location>
</feature>
<name>A0AA38FTH7_TAXCH</name>
<keyword evidence="1" id="KW-0678">Repressor</keyword>
<gene>
    <name evidence="5" type="ORF">KI387_037399</name>
</gene>
<feature type="region of interest" description="Disordered" evidence="4">
    <location>
        <begin position="1"/>
        <end position="67"/>
    </location>
</feature>
<dbReference type="OMA" id="GVKRPWP"/>
<dbReference type="InterPro" id="IPR040356">
    <property type="entry name" value="SPEAR"/>
</dbReference>
<feature type="region of interest" description="Disordered" evidence="4">
    <location>
        <begin position="165"/>
        <end position="204"/>
    </location>
</feature>
<keyword evidence="3" id="KW-0804">Transcription</keyword>
<feature type="compositionally biased region" description="Low complexity" evidence="4">
    <location>
        <begin position="169"/>
        <end position="179"/>
    </location>
</feature>
<feature type="non-terminal residue" evidence="5">
    <location>
        <position position="1"/>
    </location>
</feature>
<accession>A0AA38FTH7</accession>
<proteinExistence type="predicted"/>
<comment type="caution">
    <text evidence="5">The sequence shown here is derived from an EMBL/GenBank/DDBJ whole genome shotgun (WGS) entry which is preliminary data.</text>
</comment>
<dbReference type="Proteomes" id="UP000824469">
    <property type="component" value="Unassembled WGS sequence"/>
</dbReference>
<evidence type="ECO:0000256" key="2">
    <source>
        <dbReference type="ARBA" id="ARBA00023015"/>
    </source>
</evidence>
<sequence>MAMLLLRSGDLSGTQKVPLSSLTYTREGSSSGNMMQEENSQHPHQQRSSRSSRKSKNGQKKIPQRGLGVAQLEKLRLEEQQKQEAACLASLQRAHALPPLTGALHSQAVMHPQGNSRVFSHNFAAQIKGRTFEQHHPFMPPSNNCKMSDSIISMANLHSINFKHQMGLSNSNNSPQQQSPREEHRALSRNRSSDPESSVTNVGVDNTGFVSGLWSTQNGNGEDLNHISNQEMDMRKANMFSFRSQNCPTSLPNELRFFEPLLRSPAPLRKLPVVSVSSSGATMQLEPPSNQSYSTTPLWHEEDRIAGKKRPWPFSHENPSFPNQLKATCLNVGSSIHANSEDLGNSNLDRLDVAKDEPAGIFRNSLGISLEPLRKKTTWQENSELASPGAKHCSELTISCDSGSTPKVCSSSTSLQHGFTLNWKASSENDISSQEIETPDSAFLTLGLPDPTNGDFHGNNLYCKPKQHFPTHETTNEGRLSNSLSIHLKQDISGGLSTTAVFPFNGLLNHGSFNSTDSRHHEDQCVPFYKFLCAPSDKGTANFNSLDNKVCSGELKESVDLNL</sequence>
<dbReference type="AlphaFoldDB" id="A0AA38FTH7"/>
<dbReference type="EMBL" id="JAHRHJ020000007">
    <property type="protein sequence ID" value="KAH9309488.1"/>
    <property type="molecule type" value="Genomic_DNA"/>
</dbReference>
<evidence type="ECO:0000256" key="3">
    <source>
        <dbReference type="ARBA" id="ARBA00023163"/>
    </source>
</evidence>
<feature type="compositionally biased region" description="Polar residues" evidence="4">
    <location>
        <begin position="195"/>
        <end position="204"/>
    </location>
</feature>
<dbReference type="GO" id="GO:0003700">
    <property type="term" value="F:DNA-binding transcription factor activity"/>
    <property type="evidence" value="ECO:0007669"/>
    <property type="project" value="InterPro"/>
</dbReference>
<evidence type="ECO:0000256" key="4">
    <source>
        <dbReference type="SAM" id="MobiDB-lite"/>
    </source>
</evidence>
<evidence type="ECO:0000313" key="5">
    <source>
        <dbReference type="EMBL" id="KAH9309488.1"/>
    </source>
</evidence>
<dbReference type="PANTHER" id="PTHR33388">
    <property type="entry name" value="OS01G0212500 PROTEIN"/>
    <property type="match status" value="1"/>
</dbReference>
<keyword evidence="6" id="KW-1185">Reference proteome</keyword>
<dbReference type="PANTHER" id="PTHR33388:SF2">
    <property type="entry name" value="PROTEIN SPOROCYTELESS"/>
    <property type="match status" value="1"/>
</dbReference>
<protein>
    <submittedName>
        <fullName evidence="5">Uncharacterized protein</fullName>
    </submittedName>
</protein>
<evidence type="ECO:0000313" key="6">
    <source>
        <dbReference type="Proteomes" id="UP000824469"/>
    </source>
</evidence>
<reference evidence="5 6" key="1">
    <citation type="journal article" date="2021" name="Nat. Plants">
        <title>The Taxus genome provides insights into paclitaxel biosynthesis.</title>
        <authorList>
            <person name="Xiong X."/>
            <person name="Gou J."/>
            <person name="Liao Q."/>
            <person name="Li Y."/>
            <person name="Zhou Q."/>
            <person name="Bi G."/>
            <person name="Li C."/>
            <person name="Du R."/>
            <person name="Wang X."/>
            <person name="Sun T."/>
            <person name="Guo L."/>
            <person name="Liang H."/>
            <person name="Lu P."/>
            <person name="Wu Y."/>
            <person name="Zhang Z."/>
            <person name="Ro D.K."/>
            <person name="Shang Y."/>
            <person name="Huang S."/>
            <person name="Yan J."/>
        </authorList>
    </citation>
    <scope>NUCLEOTIDE SEQUENCE [LARGE SCALE GENOMIC DNA]</scope>
    <source>
        <strain evidence="5">Ta-2019</strain>
    </source>
</reference>
<evidence type="ECO:0000256" key="1">
    <source>
        <dbReference type="ARBA" id="ARBA00022491"/>
    </source>
</evidence>
<feature type="compositionally biased region" description="Basic and acidic residues" evidence="4">
    <location>
        <begin position="180"/>
        <end position="194"/>
    </location>
</feature>
<keyword evidence="2" id="KW-0805">Transcription regulation</keyword>
<organism evidence="5 6">
    <name type="scientific">Taxus chinensis</name>
    <name type="common">Chinese yew</name>
    <name type="synonym">Taxus wallichiana var. chinensis</name>
    <dbReference type="NCBI Taxonomy" id="29808"/>
    <lineage>
        <taxon>Eukaryota</taxon>
        <taxon>Viridiplantae</taxon>
        <taxon>Streptophyta</taxon>
        <taxon>Embryophyta</taxon>
        <taxon>Tracheophyta</taxon>
        <taxon>Spermatophyta</taxon>
        <taxon>Pinopsida</taxon>
        <taxon>Pinidae</taxon>
        <taxon>Conifers II</taxon>
        <taxon>Cupressales</taxon>
        <taxon>Taxaceae</taxon>
        <taxon>Taxus</taxon>
    </lineage>
</organism>
<feature type="compositionally biased region" description="Basic residues" evidence="4">
    <location>
        <begin position="44"/>
        <end position="63"/>
    </location>
</feature>